<evidence type="ECO:0000256" key="8">
    <source>
        <dbReference type="ARBA" id="ARBA00093223"/>
    </source>
</evidence>
<dbReference type="Proteomes" id="UP000694844">
    <property type="component" value="Chromosome 3"/>
</dbReference>
<dbReference type="RefSeq" id="XP_022320682.1">
    <property type="nucleotide sequence ID" value="XM_022464974.1"/>
</dbReference>
<dbReference type="Gene3D" id="3.40.50.1820">
    <property type="entry name" value="alpha/beta hydrolase"/>
    <property type="match status" value="1"/>
</dbReference>
<name>A0A8B8CXT3_CRAVI</name>
<keyword evidence="6" id="KW-0458">Lysosome</keyword>
<dbReference type="Pfam" id="PF02089">
    <property type="entry name" value="Palm_thioest"/>
    <property type="match status" value="1"/>
</dbReference>
<feature type="signal peptide" evidence="10">
    <location>
        <begin position="1"/>
        <end position="21"/>
    </location>
</feature>
<evidence type="ECO:0000313" key="11">
    <source>
        <dbReference type="Proteomes" id="UP000694844"/>
    </source>
</evidence>
<evidence type="ECO:0000256" key="3">
    <source>
        <dbReference type="ARBA" id="ARBA00022729"/>
    </source>
</evidence>
<dbReference type="PANTHER" id="PTHR11247">
    <property type="entry name" value="PALMITOYL-PROTEIN THIOESTERASE/DOLICHYLDIPHOSPHATASE 1"/>
    <property type="match status" value="1"/>
</dbReference>
<dbReference type="GO" id="GO:0005764">
    <property type="term" value="C:lysosome"/>
    <property type="evidence" value="ECO:0007669"/>
    <property type="project" value="UniProtKB-SubCell"/>
</dbReference>
<dbReference type="InterPro" id="IPR029058">
    <property type="entry name" value="AB_hydrolase_fold"/>
</dbReference>
<dbReference type="AlphaFoldDB" id="A0A8B8CXT3"/>
<dbReference type="GO" id="GO:0016790">
    <property type="term" value="F:thiolester hydrolase activity"/>
    <property type="evidence" value="ECO:0007669"/>
    <property type="project" value="UniProtKB-ARBA"/>
</dbReference>
<proteinExistence type="inferred from homology"/>
<evidence type="ECO:0000313" key="12">
    <source>
        <dbReference type="RefSeq" id="XP_022320682.1"/>
    </source>
</evidence>
<evidence type="ECO:0000256" key="4">
    <source>
        <dbReference type="ARBA" id="ARBA00022801"/>
    </source>
</evidence>
<comment type="similarity">
    <text evidence="2">Belongs to the palmitoyl-protein thioesterase family.</text>
</comment>
<comment type="function">
    <text evidence="9">Catalyzes the cleavage of thioester bonds from S-palmitoyl-CoA or S-palmitoyl-N-acetylcysteamine (unbranched structures) but does not have activity against palmitoylcysteine or palmitoylated proteins, branched structures or bulky head groups. Conversely, hydrolyzes both long and short chain fatty acyl-CoA substrate.</text>
</comment>
<gene>
    <name evidence="12" type="primary">LOC111122937</name>
</gene>
<dbReference type="KEGG" id="cvn:111122937"/>
<dbReference type="SUPFAM" id="SSF53474">
    <property type="entry name" value="alpha/beta-Hydrolases"/>
    <property type="match status" value="1"/>
</dbReference>
<organism evidence="11 12">
    <name type="scientific">Crassostrea virginica</name>
    <name type="common">Eastern oyster</name>
    <dbReference type="NCBI Taxonomy" id="6565"/>
    <lineage>
        <taxon>Eukaryota</taxon>
        <taxon>Metazoa</taxon>
        <taxon>Spiralia</taxon>
        <taxon>Lophotrochozoa</taxon>
        <taxon>Mollusca</taxon>
        <taxon>Bivalvia</taxon>
        <taxon>Autobranchia</taxon>
        <taxon>Pteriomorphia</taxon>
        <taxon>Ostreida</taxon>
        <taxon>Ostreoidea</taxon>
        <taxon>Ostreidae</taxon>
        <taxon>Crassostrea</taxon>
    </lineage>
</organism>
<protein>
    <recommendedName>
        <fullName evidence="7">palmitoyl-CoA hydrolase</fullName>
        <ecNumber evidence="7">3.1.2.2</ecNumber>
    </recommendedName>
</protein>
<keyword evidence="5" id="KW-0325">Glycoprotein</keyword>
<comment type="subcellular location">
    <subcellularLocation>
        <location evidence="1">Lysosome</location>
    </subcellularLocation>
</comment>
<comment type="catalytic activity">
    <reaction evidence="8">
        <text>S-hexadecanoyl-N-acetylcysteamine + H2O = N-acetylcysteamine + hexadecanoate + H(+)</text>
        <dbReference type="Rhea" id="RHEA:84099"/>
        <dbReference type="ChEBI" id="CHEBI:7896"/>
        <dbReference type="ChEBI" id="CHEBI:15377"/>
        <dbReference type="ChEBI" id="CHEBI:15378"/>
        <dbReference type="ChEBI" id="CHEBI:74410"/>
        <dbReference type="ChEBI" id="CHEBI:233601"/>
    </reaction>
</comment>
<keyword evidence="11" id="KW-1185">Reference proteome</keyword>
<dbReference type="FunFam" id="3.40.50.1820:FF:000037">
    <property type="entry name" value="Lysosomal thioesterase PPT2 homolog"/>
    <property type="match status" value="1"/>
</dbReference>
<evidence type="ECO:0000256" key="10">
    <source>
        <dbReference type="SAM" id="SignalP"/>
    </source>
</evidence>
<keyword evidence="4" id="KW-0378">Hydrolase</keyword>
<accession>A0A8B8CXT3</accession>
<dbReference type="PANTHER" id="PTHR11247:SF27">
    <property type="entry name" value="LYSOSOMAL THIOESTERASE PPT2"/>
    <property type="match status" value="1"/>
</dbReference>
<evidence type="ECO:0000256" key="7">
    <source>
        <dbReference type="ARBA" id="ARBA00038848"/>
    </source>
</evidence>
<reference evidence="12" key="1">
    <citation type="submission" date="2025-08" db="UniProtKB">
        <authorList>
            <consortium name="RefSeq"/>
        </authorList>
    </citation>
    <scope>IDENTIFICATION</scope>
    <source>
        <tissue evidence="12">Whole sample</tissue>
    </source>
</reference>
<evidence type="ECO:0000256" key="9">
    <source>
        <dbReference type="ARBA" id="ARBA00093353"/>
    </source>
</evidence>
<feature type="chain" id="PRO_5034189092" description="palmitoyl-CoA hydrolase" evidence="10">
    <location>
        <begin position="22"/>
        <end position="289"/>
    </location>
</feature>
<dbReference type="EC" id="3.1.2.2" evidence="7"/>
<sequence>MRQSRIMTFFFFILSIVSVSAYKPVILVHGAFGSVDNEFGNTFEKWIPAEHAGTVVRPIRLFEKACSLLPMWVQIERIKREVGSFMAKHPAGVHFLCYSQGGLLCRGILSSMNHTVHTFVSLSSPQAGQYGIPTSWSKNLDFLKVNAYKVLYTKPLQKMLSIANYWNDPHHQPLYQNFSEFLSPLDGSSKTPNISEFKENFLKLKRLVLIGGPDDEIITPWQSSQFGFYDNKENIVEMKKQKFFLEDSFGLRTLYKRGGVHTFTFPGIQHQQWHINRTVFERAILPFLI</sequence>
<evidence type="ECO:0000256" key="5">
    <source>
        <dbReference type="ARBA" id="ARBA00023180"/>
    </source>
</evidence>
<evidence type="ECO:0000256" key="1">
    <source>
        <dbReference type="ARBA" id="ARBA00004371"/>
    </source>
</evidence>
<dbReference type="GeneID" id="111122937"/>
<evidence type="ECO:0000256" key="6">
    <source>
        <dbReference type="ARBA" id="ARBA00023228"/>
    </source>
</evidence>
<evidence type="ECO:0000256" key="2">
    <source>
        <dbReference type="ARBA" id="ARBA00010758"/>
    </source>
</evidence>
<keyword evidence="3 10" id="KW-0732">Signal</keyword>
<dbReference type="GO" id="GO:0098599">
    <property type="term" value="F:palmitoyl hydrolase activity"/>
    <property type="evidence" value="ECO:0007669"/>
    <property type="project" value="UniProtKB-ARBA"/>
</dbReference>
<dbReference type="OrthoDB" id="155976at2759"/>